<dbReference type="InterPro" id="IPR015421">
    <property type="entry name" value="PyrdxlP-dep_Trfase_major"/>
</dbReference>
<name>A0AAD9UK09_RIDPI</name>
<organism evidence="1 2">
    <name type="scientific">Ridgeia piscesae</name>
    <name type="common">Tubeworm</name>
    <dbReference type="NCBI Taxonomy" id="27915"/>
    <lineage>
        <taxon>Eukaryota</taxon>
        <taxon>Metazoa</taxon>
        <taxon>Spiralia</taxon>
        <taxon>Lophotrochozoa</taxon>
        <taxon>Annelida</taxon>
        <taxon>Polychaeta</taxon>
        <taxon>Sedentaria</taxon>
        <taxon>Canalipalpata</taxon>
        <taxon>Sabellida</taxon>
        <taxon>Siboglinidae</taxon>
        <taxon>Ridgeia</taxon>
    </lineage>
</organism>
<evidence type="ECO:0000313" key="1">
    <source>
        <dbReference type="EMBL" id="KAK2192206.1"/>
    </source>
</evidence>
<comment type="caution">
    <text evidence="1">The sequence shown here is derived from an EMBL/GenBank/DDBJ whole genome shotgun (WGS) entry which is preliminary data.</text>
</comment>
<dbReference type="Gene3D" id="3.40.640.10">
    <property type="entry name" value="Type I PLP-dependent aspartate aminotransferase-like (Major domain)"/>
    <property type="match status" value="1"/>
</dbReference>
<gene>
    <name evidence="1" type="ORF">NP493_37g11010</name>
</gene>
<dbReference type="AlphaFoldDB" id="A0AAD9UK09"/>
<dbReference type="EMBL" id="JAODUO010000037">
    <property type="protein sequence ID" value="KAK2192206.1"/>
    <property type="molecule type" value="Genomic_DNA"/>
</dbReference>
<sequence>MNDECLKLCEKLVPSTYVQQGAQARNTHENKIRHLLEQQLSVMDSNNFLGNCGVGEREARIAFPNSSGIDTSGRLLHVLLL</sequence>
<accession>A0AAD9UK09</accession>
<reference evidence="1" key="1">
    <citation type="journal article" date="2023" name="Mol. Biol. Evol.">
        <title>Third-Generation Sequencing Reveals the Adaptive Role of the Epigenome in Three Deep-Sea Polychaetes.</title>
        <authorList>
            <person name="Perez M."/>
            <person name="Aroh O."/>
            <person name="Sun Y."/>
            <person name="Lan Y."/>
            <person name="Juniper S.K."/>
            <person name="Young C.R."/>
            <person name="Angers B."/>
            <person name="Qian P.Y."/>
        </authorList>
    </citation>
    <scope>NUCLEOTIDE SEQUENCE</scope>
    <source>
        <strain evidence="1">R07B-5</strain>
    </source>
</reference>
<proteinExistence type="predicted"/>
<evidence type="ECO:0000313" key="2">
    <source>
        <dbReference type="Proteomes" id="UP001209878"/>
    </source>
</evidence>
<keyword evidence="2" id="KW-1185">Reference proteome</keyword>
<protein>
    <submittedName>
        <fullName evidence="1">Uncharacterized protein</fullName>
    </submittedName>
</protein>
<dbReference type="Proteomes" id="UP001209878">
    <property type="component" value="Unassembled WGS sequence"/>
</dbReference>